<keyword evidence="3" id="KW-0732">Signal</keyword>
<comment type="subcellular location">
    <subcellularLocation>
        <location evidence="1">Secreted</location>
    </subcellularLocation>
</comment>
<dbReference type="Pfam" id="PF04592">
    <property type="entry name" value="SelP_N"/>
    <property type="match status" value="1"/>
</dbReference>
<evidence type="ECO:0000256" key="2">
    <source>
        <dbReference type="ARBA" id="ARBA00022525"/>
    </source>
</evidence>
<evidence type="ECO:0000256" key="3">
    <source>
        <dbReference type="ARBA" id="ARBA00022729"/>
    </source>
</evidence>
<dbReference type="GO" id="GO:0001887">
    <property type="term" value="P:selenium compound metabolic process"/>
    <property type="evidence" value="ECO:0007669"/>
    <property type="project" value="TreeGrafter"/>
</dbReference>
<evidence type="ECO:0000256" key="4">
    <source>
        <dbReference type="ARBA" id="ARBA00022933"/>
    </source>
</evidence>
<accession>A0A834CHM0</accession>
<dbReference type="PANTHER" id="PTHR10105:SF3">
    <property type="entry name" value="SELENOPROTEIN P"/>
    <property type="match status" value="1"/>
</dbReference>
<keyword evidence="5" id="KW-0325">Glycoprotein</keyword>
<dbReference type="InterPro" id="IPR007671">
    <property type="entry name" value="Selenoprotein-P_N"/>
</dbReference>
<organism evidence="7 8">
    <name type="scientific">Oryzias melastigma</name>
    <name type="common">Marine medaka</name>
    <dbReference type="NCBI Taxonomy" id="30732"/>
    <lineage>
        <taxon>Eukaryota</taxon>
        <taxon>Metazoa</taxon>
        <taxon>Chordata</taxon>
        <taxon>Craniata</taxon>
        <taxon>Vertebrata</taxon>
        <taxon>Euteleostomi</taxon>
        <taxon>Actinopterygii</taxon>
        <taxon>Neopterygii</taxon>
        <taxon>Teleostei</taxon>
        <taxon>Neoteleostei</taxon>
        <taxon>Acanthomorphata</taxon>
        <taxon>Ovalentaria</taxon>
        <taxon>Atherinomorphae</taxon>
        <taxon>Beloniformes</taxon>
        <taxon>Adrianichthyidae</taxon>
        <taxon>Oryziinae</taxon>
        <taxon>Oryzias</taxon>
    </lineage>
</organism>
<gene>
    <name evidence="7" type="ORF">FQA47_001205</name>
</gene>
<evidence type="ECO:0000259" key="6">
    <source>
        <dbReference type="Pfam" id="PF04592"/>
    </source>
</evidence>
<keyword evidence="4" id="KW-0712">Selenocysteine</keyword>
<keyword evidence="2" id="KW-0964">Secreted</keyword>
<protein>
    <submittedName>
        <fullName evidence="7">Selenoprotein Pa</fullName>
    </submittedName>
</protein>
<dbReference type="GO" id="GO:0005576">
    <property type="term" value="C:extracellular region"/>
    <property type="evidence" value="ECO:0007669"/>
    <property type="project" value="UniProtKB-SubCell"/>
</dbReference>
<dbReference type="AlphaFoldDB" id="A0A834CHM0"/>
<feature type="domain" description="Selenoprotein P N-terminal" evidence="6">
    <location>
        <begin position="96"/>
        <end position="205"/>
    </location>
</feature>
<evidence type="ECO:0000256" key="5">
    <source>
        <dbReference type="ARBA" id="ARBA00023180"/>
    </source>
</evidence>
<dbReference type="PANTHER" id="PTHR10105">
    <property type="entry name" value="SELENOPROTEIN P"/>
    <property type="match status" value="1"/>
</dbReference>
<sequence>MQDNNRQSIKGGRRRKRLVFVQGAASKQSCNKRGKLFKRTERGGAPEMWAGLSLLLALCLLHGGGAESEGGGPRCQPAAAWKIGEVDPMKESTGRASKLDGLHKKLQGQGLTDVVFMVVNHQGEQAQRLHPLLQERLSQDIALYKQHKHQPDVWQILNGEKDDFFIYDRCGRLTHHLSLPYNIIGHGHVERAIREAYCNRMCGEVLTFHLSVKEKRRHNLKQMLLKLAGRSINISILITAILVTTVITKVFVLVASATTTTADMVITIDTTTTMVEVKPSRTSACRNTSITCSNRCS</sequence>
<reference evidence="7" key="1">
    <citation type="journal article" name="BMC Genomics">
        <title>Long-read sequencing and de novo genome assembly of marine medaka (Oryzias melastigma).</title>
        <authorList>
            <person name="Liang P."/>
            <person name="Saqib H.S.A."/>
            <person name="Ni X."/>
            <person name="Shen Y."/>
        </authorList>
    </citation>
    <scope>NUCLEOTIDE SEQUENCE</scope>
    <source>
        <tissue evidence="7">Muscle</tissue>
    </source>
</reference>
<evidence type="ECO:0000313" key="7">
    <source>
        <dbReference type="EMBL" id="KAF6728643.1"/>
    </source>
</evidence>
<comment type="caution">
    <text evidence="7">The sequence shown here is derived from an EMBL/GenBank/DDBJ whole genome shotgun (WGS) entry which is preliminary data.</text>
</comment>
<dbReference type="InterPro" id="IPR037941">
    <property type="entry name" value="SeP"/>
</dbReference>
<dbReference type="GO" id="GO:0008430">
    <property type="term" value="F:selenium binding"/>
    <property type="evidence" value="ECO:0007669"/>
    <property type="project" value="InterPro"/>
</dbReference>
<evidence type="ECO:0000256" key="1">
    <source>
        <dbReference type="ARBA" id="ARBA00004613"/>
    </source>
</evidence>
<dbReference type="EMBL" id="WKFB01000274">
    <property type="protein sequence ID" value="KAF6728643.1"/>
    <property type="molecule type" value="Genomic_DNA"/>
</dbReference>
<dbReference type="Proteomes" id="UP000646548">
    <property type="component" value="Unassembled WGS sequence"/>
</dbReference>
<name>A0A834CHM0_ORYME</name>
<proteinExistence type="predicted"/>
<evidence type="ECO:0000313" key="8">
    <source>
        <dbReference type="Proteomes" id="UP000646548"/>
    </source>
</evidence>